<dbReference type="RefSeq" id="WP_259258578.1">
    <property type="nucleotide sequence ID" value="NZ_JANTZM010000032.1"/>
</dbReference>
<proteinExistence type="predicted"/>
<dbReference type="Proteomes" id="UP001155110">
    <property type="component" value="Unassembled WGS sequence"/>
</dbReference>
<evidence type="ECO:0008006" key="3">
    <source>
        <dbReference type="Google" id="ProtNLM"/>
    </source>
</evidence>
<accession>A0AAW5PDK4</accession>
<dbReference type="EMBL" id="JANTZM010000032">
    <property type="protein sequence ID" value="MCS4159474.1"/>
    <property type="molecule type" value="Genomic_DNA"/>
</dbReference>
<evidence type="ECO:0000313" key="2">
    <source>
        <dbReference type="Proteomes" id="UP001155110"/>
    </source>
</evidence>
<sequence>MDILRKANDRFDNHSDPAVRGAWRDVRDRVKGLRSAVKASHHSERAPRETVQLKKRRALKRLKRLREKASSRLYRTTLDDLEEEIRDTPVRV</sequence>
<comment type="caution">
    <text evidence="1">The sequence shown here is derived from an EMBL/GenBank/DDBJ whole genome shotgun (WGS) entry which is preliminary data.</text>
</comment>
<dbReference type="AlphaFoldDB" id="A0AAW5PDK4"/>
<gene>
    <name evidence="1" type="ORF">GGP99_003466</name>
</gene>
<evidence type="ECO:0000313" key="1">
    <source>
        <dbReference type="EMBL" id="MCS4159474.1"/>
    </source>
</evidence>
<organism evidence="1 2">
    <name type="scientific">Salinibacter ruber</name>
    <dbReference type="NCBI Taxonomy" id="146919"/>
    <lineage>
        <taxon>Bacteria</taxon>
        <taxon>Pseudomonadati</taxon>
        <taxon>Rhodothermota</taxon>
        <taxon>Rhodothermia</taxon>
        <taxon>Rhodothermales</taxon>
        <taxon>Salinibacteraceae</taxon>
        <taxon>Salinibacter</taxon>
    </lineage>
</organism>
<protein>
    <recommendedName>
        <fullName evidence="3">CHAD domain-containing protein</fullName>
    </recommendedName>
</protein>
<reference evidence="1" key="1">
    <citation type="submission" date="2022-08" db="EMBL/GenBank/DDBJ databases">
        <title>Genomic Encyclopedia of Type Strains, Phase V (KMG-V): Genome sequencing to study the core and pangenomes of soil and plant-associated prokaryotes.</title>
        <authorList>
            <person name="Whitman W."/>
        </authorList>
    </citation>
    <scope>NUCLEOTIDE SEQUENCE</scope>
    <source>
        <strain evidence="1">SP3002</strain>
    </source>
</reference>
<name>A0AAW5PDK4_9BACT</name>